<keyword evidence="1" id="KW-0472">Membrane</keyword>
<keyword evidence="2" id="KW-0732">Signal</keyword>
<dbReference type="EMBL" id="LUUK01000161">
    <property type="protein sequence ID" value="OAI19164.1"/>
    <property type="molecule type" value="Genomic_DNA"/>
</dbReference>
<keyword evidence="1" id="KW-1133">Transmembrane helix</keyword>
<evidence type="ECO:0000313" key="3">
    <source>
        <dbReference type="EMBL" id="OAI19164.1"/>
    </source>
</evidence>
<evidence type="ECO:0000313" key="4">
    <source>
        <dbReference type="Proteomes" id="UP000077628"/>
    </source>
</evidence>
<evidence type="ECO:0000256" key="2">
    <source>
        <dbReference type="SAM" id="SignalP"/>
    </source>
</evidence>
<evidence type="ECO:0008006" key="5">
    <source>
        <dbReference type="Google" id="ProtNLM"/>
    </source>
</evidence>
<dbReference type="STRING" id="702114.A1355_04790"/>
<feature type="chain" id="PRO_5008069397" description="PEP-CTERM protein-sorting domain-containing protein" evidence="2">
    <location>
        <begin position="28"/>
        <end position="266"/>
    </location>
</feature>
<organism evidence="3 4">
    <name type="scientific">Methylomonas koyamae</name>
    <dbReference type="NCBI Taxonomy" id="702114"/>
    <lineage>
        <taxon>Bacteria</taxon>
        <taxon>Pseudomonadati</taxon>
        <taxon>Pseudomonadota</taxon>
        <taxon>Gammaproteobacteria</taxon>
        <taxon>Methylococcales</taxon>
        <taxon>Methylococcaceae</taxon>
        <taxon>Methylomonas</taxon>
    </lineage>
</organism>
<reference evidence="4" key="1">
    <citation type="submission" date="2016-03" db="EMBL/GenBank/DDBJ databases">
        <authorList>
            <person name="Heylen K."/>
            <person name="De Vos P."/>
            <person name="Vekeman B."/>
        </authorList>
    </citation>
    <scope>NUCLEOTIDE SEQUENCE [LARGE SCALE GENOMIC DNA]</scope>
    <source>
        <strain evidence="4">R-45383</strain>
    </source>
</reference>
<dbReference type="Proteomes" id="UP000077628">
    <property type="component" value="Unassembled WGS sequence"/>
</dbReference>
<feature type="transmembrane region" description="Helical" evidence="1">
    <location>
        <begin position="241"/>
        <end position="260"/>
    </location>
</feature>
<dbReference type="RefSeq" id="WP_064028187.1">
    <property type="nucleotide sequence ID" value="NZ_LUUK01000161.1"/>
</dbReference>
<accession>A0A177NNM2</accession>
<keyword evidence="1" id="KW-0812">Transmembrane</keyword>
<keyword evidence="4" id="KW-1185">Reference proteome</keyword>
<sequence>MKTKLDRAIVSILGVAALSAVSAESFAFGSTNLGVFTGTTITQTDSTPLRSWSDYGTSFNLGWVHTADWFTIQVGSASDIAAGNRLNVEFKLTAGFTDPLSYGGFSIWTSGSNPIVNGSGFHKYNQVRGPNDGGVHTNDKLASPGNIISGHNGWVGYAQNGLTFTNSDGDLVANGGAWNTTSPYLNGGAASSVDGSTLDLYGLKAGYYLIGLGGVCPDNAACMSQSPTTRNYVFTASTAPVPIPGAVWLFGTAISGLIGFGRRKSA</sequence>
<protein>
    <recommendedName>
        <fullName evidence="5">PEP-CTERM protein-sorting domain-containing protein</fullName>
    </recommendedName>
</protein>
<proteinExistence type="predicted"/>
<evidence type="ECO:0000256" key="1">
    <source>
        <dbReference type="SAM" id="Phobius"/>
    </source>
</evidence>
<feature type="signal peptide" evidence="2">
    <location>
        <begin position="1"/>
        <end position="27"/>
    </location>
</feature>
<name>A0A177NNM2_9GAMM</name>
<gene>
    <name evidence="3" type="ORF">A1355_04790</name>
</gene>
<dbReference type="AlphaFoldDB" id="A0A177NNM2"/>
<comment type="caution">
    <text evidence="3">The sequence shown here is derived from an EMBL/GenBank/DDBJ whole genome shotgun (WGS) entry which is preliminary data.</text>
</comment>